<dbReference type="Pfam" id="PF03636">
    <property type="entry name" value="Glyco_hydro_65N"/>
    <property type="match status" value="1"/>
</dbReference>
<feature type="domain" description="Glycoside hydrolase family 65 central catalytic" evidence="6">
    <location>
        <begin position="321"/>
        <end position="712"/>
    </location>
</feature>
<evidence type="ECO:0000259" key="7">
    <source>
        <dbReference type="Pfam" id="PF03636"/>
    </source>
</evidence>
<dbReference type="AlphaFoldDB" id="A0AAJ2EU76"/>
<comment type="similarity">
    <text evidence="1">Belongs to the glycosyl hydrolase 65 family.</text>
</comment>
<dbReference type="SUPFAM" id="SSF48208">
    <property type="entry name" value="Six-hairpin glycosidases"/>
    <property type="match status" value="1"/>
</dbReference>
<evidence type="ECO:0000313" key="9">
    <source>
        <dbReference type="Proteomes" id="UP001268036"/>
    </source>
</evidence>
<name>A0AAJ2EU76_9PSED</name>
<dbReference type="InterPro" id="IPR005195">
    <property type="entry name" value="Glyco_hydro_65_M"/>
</dbReference>
<dbReference type="Gene3D" id="1.50.10.10">
    <property type="match status" value="1"/>
</dbReference>
<dbReference type="PANTHER" id="PTHR11051">
    <property type="entry name" value="GLYCOSYL HYDROLASE-RELATED"/>
    <property type="match status" value="1"/>
</dbReference>
<evidence type="ECO:0000259" key="6">
    <source>
        <dbReference type="Pfam" id="PF03632"/>
    </source>
</evidence>
<dbReference type="RefSeq" id="WP_309754072.1">
    <property type="nucleotide sequence ID" value="NZ_JAVJAF010000001.1"/>
</dbReference>
<sequence>MSLAGQLSFDRFDPRDERRREALFTLANSRLSLRGALPELSTLAPDGTSYPGLYCAGWYDRSPRQVADTEVRLSEARLSEARLSALIRLPDPLGLNLGSLQHWYDPRCQPPLNYHYALDLQTACLNRDFEVRLDSLALAVSERRFVSAADPRLIVLRWTLRNLGPATDLRLRATLDAGVENALIERNAAYEGRRLTLRERLTSPTGAAVRVAPLAGRGEACVATLLLSDLSLDWEASEQGERLQHDSRITLASGQSLTLEKRILVAVAEEAMTCEVALDQLAAGAATRFAELERSHAAVWAERWSALQLETAPSLQRKLDFAAFHLLQTVDHQGSRDQGLPPRGWQEGYFGQIFWDEIFALPWLASHFPQAARGLLDYRHRRLDQARERARRQGWRGALLPWRSGVDGAEETPPYQYFPLSGHWVRDRTFLQYHLGLAVAYSAWQFYLATGDLDFLGGVGGDLILEVARCCASQASFDERLQRYRIRGVVGPDEYHDAYPDAEAPGLDDNAYTNLLAAWTLECAGRVLELLPPDHARVLCERLGLEPGEPAGWAAISANLHLPFREDGVLDQFSGFGDLLPAPREWLEDHEGPRLDWWLEARGDSCNRYQLSKQADTLMALHLLPPAELQRLLDRLGYRLDAAAERKTLDYHLARLSHESSLSKTVCAGALTAYDSQASWAFFSDSLDTDLGAAADSGAREGIHLAAMAGALDVLQRHYLGLWPTPDGLRVQPSPPAALPATRLQLLYRGRLLQISWKPPRLSVRLADPEAAPVKLLTGSGTFELRGTAVWSWQRD</sequence>
<evidence type="ECO:0000256" key="3">
    <source>
        <dbReference type="ARBA" id="ARBA00022679"/>
    </source>
</evidence>
<dbReference type="InterPro" id="IPR017045">
    <property type="entry name" value="Malt_Pase/Glycosyl_Hdrlase"/>
</dbReference>
<keyword evidence="2" id="KW-0328">Glycosyltransferase</keyword>
<dbReference type="InterPro" id="IPR008928">
    <property type="entry name" value="6-hairpin_glycosidase_sf"/>
</dbReference>
<evidence type="ECO:0000256" key="5">
    <source>
        <dbReference type="PIRSR" id="PIRSR036289-51"/>
    </source>
</evidence>
<accession>A0AAJ2EU76</accession>
<gene>
    <name evidence="8" type="ORF">QE440_000073</name>
</gene>
<dbReference type="Pfam" id="PF03632">
    <property type="entry name" value="Glyco_hydro_65m"/>
    <property type="match status" value="1"/>
</dbReference>
<dbReference type="InterPro" id="IPR012341">
    <property type="entry name" value="6hp_glycosidase-like_sf"/>
</dbReference>
<dbReference type="InterPro" id="IPR005196">
    <property type="entry name" value="Glyco_hydro_65_N"/>
</dbReference>
<dbReference type="Gene3D" id="2.70.98.40">
    <property type="entry name" value="Glycoside hydrolase, family 65, N-terminal domain"/>
    <property type="match status" value="1"/>
</dbReference>
<evidence type="ECO:0000313" key="8">
    <source>
        <dbReference type="EMBL" id="MDR6232332.1"/>
    </source>
</evidence>
<evidence type="ECO:0000256" key="2">
    <source>
        <dbReference type="ARBA" id="ARBA00022676"/>
    </source>
</evidence>
<feature type="active site" description="Proton donor" evidence="4">
    <location>
        <position position="494"/>
    </location>
</feature>
<organism evidence="8 9">
    <name type="scientific">Pseudomonas oryzihabitans</name>
    <dbReference type="NCBI Taxonomy" id="47885"/>
    <lineage>
        <taxon>Bacteria</taxon>
        <taxon>Pseudomonadati</taxon>
        <taxon>Pseudomonadota</taxon>
        <taxon>Gammaproteobacteria</taxon>
        <taxon>Pseudomonadales</taxon>
        <taxon>Pseudomonadaceae</taxon>
        <taxon>Pseudomonas</taxon>
    </lineage>
</organism>
<proteinExistence type="inferred from homology"/>
<dbReference type="GO" id="GO:0030246">
    <property type="term" value="F:carbohydrate binding"/>
    <property type="evidence" value="ECO:0007669"/>
    <property type="project" value="InterPro"/>
</dbReference>
<dbReference type="PIRSF" id="PIRSF036289">
    <property type="entry name" value="Glycosyl_hydrolase_malt_phosph"/>
    <property type="match status" value="1"/>
</dbReference>
<dbReference type="EMBL" id="JAVJAF010000001">
    <property type="protein sequence ID" value="MDR6232332.1"/>
    <property type="molecule type" value="Genomic_DNA"/>
</dbReference>
<dbReference type="GO" id="GO:0005975">
    <property type="term" value="P:carbohydrate metabolic process"/>
    <property type="evidence" value="ECO:0007669"/>
    <property type="project" value="InterPro"/>
</dbReference>
<protein>
    <submittedName>
        <fullName evidence="8">Trehalose/maltose hydrolase-like predicted phosphorylase</fullName>
    </submittedName>
</protein>
<dbReference type="PANTHER" id="PTHR11051:SF8">
    <property type="entry name" value="PROTEIN-GLUCOSYLGALACTOSYLHYDROXYLYSINE GLUCOSIDASE"/>
    <property type="match status" value="1"/>
</dbReference>
<comment type="caution">
    <text evidence="8">The sequence shown here is derived from an EMBL/GenBank/DDBJ whole genome shotgun (WGS) entry which is preliminary data.</text>
</comment>
<dbReference type="Proteomes" id="UP001268036">
    <property type="component" value="Unassembled WGS sequence"/>
</dbReference>
<evidence type="ECO:0000256" key="4">
    <source>
        <dbReference type="PIRSR" id="PIRSR036289-50"/>
    </source>
</evidence>
<feature type="binding site" evidence="5">
    <location>
        <begin position="613"/>
        <end position="614"/>
    </location>
    <ligand>
        <name>substrate</name>
    </ligand>
</feature>
<dbReference type="SUPFAM" id="SSF74650">
    <property type="entry name" value="Galactose mutarotase-like"/>
    <property type="match status" value="1"/>
</dbReference>
<reference evidence="8" key="1">
    <citation type="submission" date="2023-08" db="EMBL/GenBank/DDBJ databases">
        <title>Functional and genomic diversity of the sorghum phyllosphere microbiome.</title>
        <authorList>
            <person name="Shade A."/>
        </authorList>
    </citation>
    <scope>NUCLEOTIDE SEQUENCE</scope>
    <source>
        <strain evidence="8">SORGH_AS_0201</strain>
    </source>
</reference>
<dbReference type="InterPro" id="IPR037018">
    <property type="entry name" value="GH65_N"/>
</dbReference>
<dbReference type="GO" id="GO:0004553">
    <property type="term" value="F:hydrolase activity, hydrolyzing O-glycosyl compounds"/>
    <property type="evidence" value="ECO:0007669"/>
    <property type="project" value="TreeGrafter"/>
</dbReference>
<keyword evidence="8" id="KW-0378">Hydrolase</keyword>
<keyword evidence="3" id="KW-0808">Transferase</keyword>
<feature type="domain" description="Glycoside hydrolase family 65 N-terminal" evidence="7">
    <location>
        <begin position="10"/>
        <end position="266"/>
    </location>
</feature>
<feature type="binding site" evidence="5">
    <location>
        <begin position="355"/>
        <end position="356"/>
    </location>
    <ligand>
        <name>substrate</name>
    </ligand>
</feature>
<evidence type="ECO:0000256" key="1">
    <source>
        <dbReference type="ARBA" id="ARBA00006768"/>
    </source>
</evidence>
<dbReference type="InterPro" id="IPR011013">
    <property type="entry name" value="Gal_mutarotase_sf_dom"/>
</dbReference>
<dbReference type="GO" id="GO:0016757">
    <property type="term" value="F:glycosyltransferase activity"/>
    <property type="evidence" value="ECO:0007669"/>
    <property type="project" value="UniProtKB-KW"/>
</dbReference>